<dbReference type="GeneID" id="107009173"/>
<dbReference type="Proteomes" id="UP000694930">
    <property type="component" value="Chromosome 2"/>
</dbReference>
<evidence type="ECO:0000256" key="1">
    <source>
        <dbReference type="SAM" id="MobiDB-lite"/>
    </source>
</evidence>
<keyword evidence="3" id="KW-1185">Reference proteome</keyword>
<reference evidence="4 5" key="2">
    <citation type="submission" date="2025-05" db="UniProtKB">
        <authorList>
            <consortium name="RefSeq"/>
        </authorList>
    </citation>
    <scope>IDENTIFICATION</scope>
</reference>
<protein>
    <submittedName>
        <fullName evidence="4 5">Alpha/beta hydrolase domain-containing protein 17B-like</fullName>
    </submittedName>
</protein>
<evidence type="ECO:0000313" key="3">
    <source>
        <dbReference type="Proteomes" id="UP000694930"/>
    </source>
</evidence>
<proteinExistence type="predicted"/>
<dbReference type="RefSeq" id="XP_027769927.1">
    <property type="nucleotide sequence ID" value="XM_027914126.1"/>
</dbReference>
<name>A0ABM1V2F9_SOLPN</name>
<gene>
    <name evidence="4 5" type="primary">LOC107009173</name>
</gene>
<dbReference type="PANTHER" id="PTHR12277:SF191">
    <property type="entry name" value="ALPHA_BETA-HYDROLASES SUPERFAMILY PROTEIN"/>
    <property type="match status" value="1"/>
</dbReference>
<sequence>MGAVTSSMAAKFAFFPPNPPSYGVVVEESTGKLKLTEVAAKENVDVLKLPTKKGTEIVAVYIRNPAATLTVLYSHGNAADLGQMYELFVELSHLLRVNLMGYDYSGYGRSTGKPSEQNTYADIEAAYRCLEETYGVKEEDVILYGQSVGSGPTLDLASRLSRLRAVVLHSPILSGLRVMYAVKRTYWFDIYKNIDKIPLVECPVLIIHGTADDVVDCSHGKQLFELSKQKYEPLWVKTGNHCDLELFPEYIIHLKKFISAIEKSTSFRNVSALSMNQIDKPRSSTDCRPRPSTDQREKSRLSTEKREPRTSTDQREKSRASIDRKEKSSKSVDLSDKANDNTEQQEKARKSIDRFGNMMRSAVLCNIDCFKPVGANV</sequence>
<dbReference type="PANTHER" id="PTHR12277">
    <property type="entry name" value="ALPHA/BETA HYDROLASE DOMAIN-CONTAINING PROTEIN"/>
    <property type="match status" value="1"/>
</dbReference>
<organism evidence="3 5">
    <name type="scientific">Solanum pennellii</name>
    <name type="common">Tomato</name>
    <name type="synonym">Lycopersicon pennellii</name>
    <dbReference type="NCBI Taxonomy" id="28526"/>
    <lineage>
        <taxon>Eukaryota</taxon>
        <taxon>Viridiplantae</taxon>
        <taxon>Streptophyta</taxon>
        <taxon>Embryophyta</taxon>
        <taxon>Tracheophyta</taxon>
        <taxon>Spermatophyta</taxon>
        <taxon>Magnoliopsida</taxon>
        <taxon>eudicotyledons</taxon>
        <taxon>Gunneridae</taxon>
        <taxon>Pentapetalae</taxon>
        <taxon>asterids</taxon>
        <taxon>lamiids</taxon>
        <taxon>Solanales</taxon>
        <taxon>Solanaceae</taxon>
        <taxon>Solanoideae</taxon>
        <taxon>Solaneae</taxon>
        <taxon>Solanum</taxon>
        <taxon>Solanum subgen. Lycopersicon</taxon>
    </lineage>
</organism>
<dbReference type="Gene3D" id="3.40.50.1820">
    <property type="entry name" value="alpha/beta hydrolase"/>
    <property type="match status" value="1"/>
</dbReference>
<dbReference type="RefSeq" id="XP_015063937.1">
    <property type="nucleotide sequence ID" value="XM_015208451.2"/>
</dbReference>
<feature type="compositionally biased region" description="Basic and acidic residues" evidence="1">
    <location>
        <begin position="279"/>
        <end position="349"/>
    </location>
</feature>
<dbReference type="InterPro" id="IPR029058">
    <property type="entry name" value="AB_hydrolase_fold"/>
</dbReference>
<feature type="region of interest" description="Disordered" evidence="1">
    <location>
        <begin position="278"/>
        <end position="349"/>
    </location>
</feature>
<feature type="domain" description="Serine aminopeptidase S33" evidence="2">
    <location>
        <begin position="70"/>
        <end position="174"/>
    </location>
</feature>
<dbReference type="InterPro" id="IPR022742">
    <property type="entry name" value="Hydrolase_4"/>
</dbReference>
<evidence type="ECO:0000313" key="5">
    <source>
        <dbReference type="RefSeq" id="XP_027769927.1"/>
    </source>
</evidence>
<evidence type="ECO:0000313" key="4">
    <source>
        <dbReference type="RefSeq" id="XP_015063937.1"/>
    </source>
</evidence>
<dbReference type="SUPFAM" id="SSF53474">
    <property type="entry name" value="alpha/beta-Hydrolases"/>
    <property type="match status" value="1"/>
</dbReference>
<accession>A0ABM1V2F9</accession>
<reference evidence="3" key="1">
    <citation type="journal article" date="2014" name="Nat. Genet.">
        <title>The genome of the stress-tolerant wild tomato species Solanum pennellii.</title>
        <authorList>
            <person name="Bolger A."/>
            <person name="Scossa F."/>
            <person name="Bolger M.E."/>
            <person name="Lanz C."/>
            <person name="Maumus F."/>
            <person name="Tohge T."/>
            <person name="Quesneville H."/>
            <person name="Alseekh S."/>
            <person name="Sorensen I."/>
            <person name="Lichtenstein G."/>
            <person name="Fich E.A."/>
            <person name="Conte M."/>
            <person name="Keller H."/>
            <person name="Schneeberger K."/>
            <person name="Schwacke R."/>
            <person name="Ofner I."/>
            <person name="Vrebalov J."/>
            <person name="Xu Y."/>
            <person name="Osorio S."/>
            <person name="Aflitos S.A."/>
            <person name="Schijlen E."/>
            <person name="Jimenez-Gomez J.M."/>
            <person name="Ryngajllo M."/>
            <person name="Kimura S."/>
            <person name="Kumar R."/>
            <person name="Koenig D."/>
            <person name="Headland L.R."/>
            <person name="Maloof J.N."/>
            <person name="Sinha N."/>
            <person name="van Ham R.C."/>
            <person name="Lankhorst R.K."/>
            <person name="Mao L."/>
            <person name="Vogel A."/>
            <person name="Arsova B."/>
            <person name="Panstruga R."/>
            <person name="Fei Z."/>
            <person name="Rose J.K."/>
            <person name="Zamir D."/>
            <person name="Carrari F."/>
            <person name="Giovannoni J.J."/>
            <person name="Weigel D."/>
            <person name="Usadel B."/>
            <person name="Fernie A.R."/>
        </authorList>
    </citation>
    <scope>NUCLEOTIDE SEQUENCE [LARGE SCALE GENOMIC DNA]</scope>
</reference>
<evidence type="ECO:0000259" key="2">
    <source>
        <dbReference type="Pfam" id="PF12146"/>
    </source>
</evidence>
<dbReference type="Pfam" id="PF12146">
    <property type="entry name" value="Hydrolase_4"/>
    <property type="match status" value="1"/>
</dbReference>